<dbReference type="Proteomes" id="UP000472727">
    <property type="component" value="Unassembled WGS sequence"/>
</dbReference>
<organism evidence="1 2">
    <name type="scientific">Orbilia oligospora</name>
    <name type="common">Nematode-trapping fungus</name>
    <name type="synonym">Arthrobotrys oligospora</name>
    <dbReference type="NCBI Taxonomy" id="2813651"/>
    <lineage>
        <taxon>Eukaryota</taxon>
        <taxon>Fungi</taxon>
        <taxon>Dikarya</taxon>
        <taxon>Ascomycota</taxon>
        <taxon>Pezizomycotina</taxon>
        <taxon>Orbiliomycetes</taxon>
        <taxon>Orbiliales</taxon>
        <taxon>Orbiliaceae</taxon>
        <taxon>Orbilia</taxon>
    </lineage>
</organism>
<name>A0A7C8UCL5_ORBOL</name>
<accession>A0A7C8UCL5</accession>
<gene>
    <name evidence="1" type="ORF">TWF106_004995</name>
</gene>
<dbReference type="EMBL" id="WIWS01000223">
    <property type="protein sequence ID" value="KAF3196362.1"/>
    <property type="molecule type" value="Genomic_DNA"/>
</dbReference>
<reference evidence="1 2" key="1">
    <citation type="submission" date="2019-06" db="EMBL/GenBank/DDBJ databases">
        <authorList>
            <person name="Palmer J.M."/>
        </authorList>
    </citation>
    <scope>NUCLEOTIDE SEQUENCE [LARGE SCALE GENOMIC DNA]</scope>
    <source>
        <strain evidence="1 2">TWF106</strain>
    </source>
</reference>
<dbReference type="AlphaFoldDB" id="A0A7C8UCL5"/>
<sequence length="191" mass="21565">MLVYFPTGPNWACRVKEERMRHSEEECYGVIGASDGSGEDFRMVEKQNTEMHIIIMIHDSWQLSGILRSNHCIIMIYPICDSADRTNPQVLKDPCPDHEASFVGYGGRSDDSFFFNFRIISRGENGPPSWSPLLLRRHQTIGRCVCEDIIEQGWGWQAIHAKARARTGSKSKPQFILIVGLPLRVVSSGLG</sequence>
<comment type="caution">
    <text evidence="1">The sequence shown here is derived from an EMBL/GenBank/DDBJ whole genome shotgun (WGS) entry which is preliminary data.</text>
</comment>
<evidence type="ECO:0000313" key="2">
    <source>
        <dbReference type="Proteomes" id="UP000472727"/>
    </source>
</evidence>
<protein>
    <submittedName>
        <fullName evidence="1">Uncharacterized protein</fullName>
    </submittedName>
</protein>
<proteinExistence type="predicted"/>
<evidence type="ECO:0000313" key="1">
    <source>
        <dbReference type="EMBL" id="KAF3196362.1"/>
    </source>
</evidence>